<keyword evidence="1" id="KW-1133">Transmembrane helix</keyword>
<dbReference type="KEGG" id="abas:ACPOL_1609"/>
<accession>A0A2Z5FX47</accession>
<keyword evidence="3" id="KW-1185">Reference proteome</keyword>
<reference evidence="2 3" key="1">
    <citation type="journal article" date="2018" name="Front. Microbiol.">
        <title>Hydrolytic Capabilities as a Key to Environmental Success: Chitinolytic and Cellulolytic Acidobacteria From Acidic Sub-arctic Soils and Boreal Peatlands.</title>
        <authorList>
            <person name="Belova S.E."/>
            <person name="Ravin N.V."/>
            <person name="Pankratov T.A."/>
            <person name="Rakitin A.L."/>
            <person name="Ivanova A.A."/>
            <person name="Beletsky A.V."/>
            <person name="Mardanov A.V."/>
            <person name="Sinninghe Damste J.S."/>
            <person name="Dedysh S.N."/>
        </authorList>
    </citation>
    <scope>NUCLEOTIDE SEQUENCE [LARGE SCALE GENOMIC DNA]</scope>
    <source>
        <strain evidence="2 3">SBC82</strain>
    </source>
</reference>
<dbReference type="Proteomes" id="UP000253606">
    <property type="component" value="Chromosome"/>
</dbReference>
<evidence type="ECO:0000313" key="2">
    <source>
        <dbReference type="EMBL" id="AXC10955.1"/>
    </source>
</evidence>
<feature type="transmembrane region" description="Helical" evidence="1">
    <location>
        <begin position="77"/>
        <end position="99"/>
    </location>
</feature>
<dbReference type="AlphaFoldDB" id="A0A2Z5FX47"/>
<dbReference type="InterPro" id="IPR021279">
    <property type="entry name" value="DUF2721"/>
</dbReference>
<evidence type="ECO:0000256" key="1">
    <source>
        <dbReference type="SAM" id="Phobius"/>
    </source>
</evidence>
<keyword evidence="1" id="KW-0812">Transmembrane</keyword>
<dbReference type="Pfam" id="PF11026">
    <property type="entry name" value="DUF2721"/>
    <property type="match status" value="1"/>
</dbReference>
<dbReference type="RefSeq" id="WP_114206483.1">
    <property type="nucleotide sequence ID" value="NZ_CP030840.1"/>
</dbReference>
<proteinExistence type="predicted"/>
<dbReference type="EMBL" id="CP030840">
    <property type="protein sequence ID" value="AXC10955.1"/>
    <property type="molecule type" value="Genomic_DNA"/>
</dbReference>
<name>A0A2Z5FX47_9BACT</name>
<organism evidence="2 3">
    <name type="scientific">Acidisarcina polymorpha</name>
    <dbReference type="NCBI Taxonomy" id="2211140"/>
    <lineage>
        <taxon>Bacteria</taxon>
        <taxon>Pseudomonadati</taxon>
        <taxon>Acidobacteriota</taxon>
        <taxon>Terriglobia</taxon>
        <taxon>Terriglobales</taxon>
        <taxon>Acidobacteriaceae</taxon>
        <taxon>Acidisarcina</taxon>
    </lineage>
</organism>
<keyword evidence="1" id="KW-0472">Membrane</keyword>
<feature type="transmembrane region" description="Helical" evidence="1">
    <location>
        <begin position="51"/>
        <end position="71"/>
    </location>
</feature>
<gene>
    <name evidence="2" type="ORF">ACPOL_1609</name>
</gene>
<sequence length="122" mass="13818">MRAISLSRDRIRTLAHEYRAGGLPEGRRENIQRQMLIFQRRMTLVSWSSRILYLAICCFVSVALLICLTTWRQMLSVVTLPIFGIGVALVGTAVILQFFEVQASYKTLALEASEVLRDASKL</sequence>
<evidence type="ECO:0000313" key="3">
    <source>
        <dbReference type="Proteomes" id="UP000253606"/>
    </source>
</evidence>
<protein>
    <submittedName>
        <fullName evidence="2">Uncharacterized protein</fullName>
    </submittedName>
</protein>